<feature type="transmembrane region" description="Helical" evidence="2">
    <location>
        <begin position="210"/>
        <end position="230"/>
    </location>
</feature>
<dbReference type="OrthoDB" id="5188921at2"/>
<feature type="transmembrane region" description="Helical" evidence="2">
    <location>
        <begin position="141"/>
        <end position="158"/>
    </location>
</feature>
<gene>
    <name evidence="3" type="ORF">SAMN06296010_0841</name>
</gene>
<organism evidence="3 4">
    <name type="scientific">Agreia pratensis</name>
    <dbReference type="NCBI Taxonomy" id="150121"/>
    <lineage>
        <taxon>Bacteria</taxon>
        <taxon>Bacillati</taxon>
        <taxon>Actinomycetota</taxon>
        <taxon>Actinomycetes</taxon>
        <taxon>Micrococcales</taxon>
        <taxon>Microbacteriaceae</taxon>
        <taxon>Agreia</taxon>
    </lineage>
</organism>
<dbReference type="Proteomes" id="UP000193244">
    <property type="component" value="Unassembled WGS sequence"/>
</dbReference>
<proteinExistence type="predicted"/>
<evidence type="ECO:0000256" key="2">
    <source>
        <dbReference type="SAM" id="Phobius"/>
    </source>
</evidence>
<feature type="transmembrane region" description="Helical" evidence="2">
    <location>
        <begin position="107"/>
        <end position="129"/>
    </location>
</feature>
<dbReference type="EMBL" id="FXAY01000001">
    <property type="protein sequence ID" value="SMG18086.1"/>
    <property type="molecule type" value="Genomic_DNA"/>
</dbReference>
<keyword evidence="2" id="KW-1133">Transmembrane helix</keyword>
<dbReference type="RefSeq" id="WP_085483179.1">
    <property type="nucleotide sequence ID" value="NZ_FXAY01000001.1"/>
</dbReference>
<sequence length="260" mass="28022">MSERRSTIAHHLTVALILRWVAFYTRKLPEDVAGQRRDEIASDLYEQSADVGPGSAARRLLALSLAWRAIRGIAADLAWRTTRIRDVRREQGALSADTRRPRSSATAVVLTLATTLAIVGVFTTIRVLLNPDARSSEELQLLLLVAPMAMLTGLALFFRASTRPAALMVMAAASIPLTWAVGISFWSLSATLGYASTNVLVLMNLSVDKIGYIAVVPGAATAVFFFSMALRGLSAGARRRSDAGGTHPPRAKTPFSTRSS</sequence>
<evidence type="ECO:0000256" key="1">
    <source>
        <dbReference type="SAM" id="MobiDB-lite"/>
    </source>
</evidence>
<evidence type="ECO:0000313" key="4">
    <source>
        <dbReference type="Proteomes" id="UP000193244"/>
    </source>
</evidence>
<keyword evidence="4" id="KW-1185">Reference proteome</keyword>
<reference evidence="4" key="1">
    <citation type="submission" date="2017-04" db="EMBL/GenBank/DDBJ databases">
        <authorList>
            <person name="Varghese N."/>
            <person name="Submissions S."/>
        </authorList>
    </citation>
    <scope>NUCLEOTIDE SEQUENCE [LARGE SCALE GENOMIC DNA]</scope>
    <source>
        <strain evidence="4">VKM Ac-2510</strain>
    </source>
</reference>
<evidence type="ECO:0000313" key="3">
    <source>
        <dbReference type="EMBL" id="SMG18086.1"/>
    </source>
</evidence>
<dbReference type="AlphaFoldDB" id="A0A1X7IU56"/>
<protein>
    <submittedName>
        <fullName evidence="3">Uncharacterized protein</fullName>
    </submittedName>
</protein>
<keyword evidence="2" id="KW-0812">Transmembrane</keyword>
<name>A0A1X7IU56_9MICO</name>
<feature type="transmembrane region" description="Helical" evidence="2">
    <location>
        <begin position="165"/>
        <end position="190"/>
    </location>
</feature>
<keyword evidence="2" id="KW-0472">Membrane</keyword>
<accession>A0A1X7IU56</accession>
<dbReference type="STRING" id="150121.SAMN06296010_0841"/>
<feature type="region of interest" description="Disordered" evidence="1">
    <location>
        <begin position="238"/>
        <end position="260"/>
    </location>
</feature>